<organism evidence="3 4">
    <name type="scientific">Achaetomium macrosporum</name>
    <dbReference type="NCBI Taxonomy" id="79813"/>
    <lineage>
        <taxon>Eukaryota</taxon>
        <taxon>Fungi</taxon>
        <taxon>Dikarya</taxon>
        <taxon>Ascomycota</taxon>
        <taxon>Pezizomycotina</taxon>
        <taxon>Sordariomycetes</taxon>
        <taxon>Sordariomycetidae</taxon>
        <taxon>Sordariales</taxon>
        <taxon>Chaetomiaceae</taxon>
        <taxon>Achaetomium</taxon>
    </lineage>
</organism>
<feature type="transmembrane region" description="Helical" evidence="2">
    <location>
        <begin position="150"/>
        <end position="169"/>
    </location>
</feature>
<keyword evidence="4" id="KW-1185">Reference proteome</keyword>
<evidence type="ECO:0000313" key="4">
    <source>
        <dbReference type="Proteomes" id="UP001303760"/>
    </source>
</evidence>
<accession>A0AAN7CAD5</accession>
<name>A0AAN7CAD5_9PEZI</name>
<keyword evidence="2" id="KW-0472">Membrane</keyword>
<feature type="transmembrane region" description="Helical" evidence="2">
    <location>
        <begin position="293"/>
        <end position="314"/>
    </location>
</feature>
<evidence type="ECO:0000256" key="2">
    <source>
        <dbReference type="SAM" id="Phobius"/>
    </source>
</evidence>
<keyword evidence="2" id="KW-0812">Transmembrane</keyword>
<feature type="transmembrane region" description="Helical" evidence="2">
    <location>
        <begin position="120"/>
        <end position="144"/>
    </location>
</feature>
<comment type="caution">
    <text evidence="3">The sequence shown here is derived from an EMBL/GenBank/DDBJ whole genome shotgun (WGS) entry which is preliminary data.</text>
</comment>
<dbReference type="Proteomes" id="UP001303760">
    <property type="component" value="Unassembled WGS sequence"/>
</dbReference>
<gene>
    <name evidence="3" type="ORF">C8A03DRAFT_34282</name>
</gene>
<feature type="transmembrane region" description="Helical" evidence="2">
    <location>
        <begin position="320"/>
        <end position="341"/>
    </location>
</feature>
<evidence type="ECO:0000256" key="1">
    <source>
        <dbReference type="SAM" id="MobiDB-lite"/>
    </source>
</evidence>
<reference evidence="3" key="1">
    <citation type="journal article" date="2023" name="Mol. Phylogenet. Evol.">
        <title>Genome-scale phylogeny and comparative genomics of the fungal order Sordariales.</title>
        <authorList>
            <person name="Hensen N."/>
            <person name="Bonometti L."/>
            <person name="Westerberg I."/>
            <person name="Brannstrom I.O."/>
            <person name="Guillou S."/>
            <person name="Cros-Aarteil S."/>
            <person name="Calhoun S."/>
            <person name="Haridas S."/>
            <person name="Kuo A."/>
            <person name="Mondo S."/>
            <person name="Pangilinan J."/>
            <person name="Riley R."/>
            <person name="LaButti K."/>
            <person name="Andreopoulos B."/>
            <person name="Lipzen A."/>
            <person name="Chen C."/>
            <person name="Yan M."/>
            <person name="Daum C."/>
            <person name="Ng V."/>
            <person name="Clum A."/>
            <person name="Steindorff A."/>
            <person name="Ohm R.A."/>
            <person name="Martin F."/>
            <person name="Silar P."/>
            <person name="Natvig D.O."/>
            <person name="Lalanne C."/>
            <person name="Gautier V."/>
            <person name="Ament-Velasquez S.L."/>
            <person name="Kruys A."/>
            <person name="Hutchinson M.I."/>
            <person name="Powell A.J."/>
            <person name="Barry K."/>
            <person name="Miller A.N."/>
            <person name="Grigoriev I.V."/>
            <person name="Debuchy R."/>
            <person name="Gladieux P."/>
            <person name="Hiltunen Thoren M."/>
            <person name="Johannesson H."/>
        </authorList>
    </citation>
    <scope>NUCLEOTIDE SEQUENCE</scope>
    <source>
        <strain evidence="3">CBS 532.94</strain>
    </source>
</reference>
<sequence length="357" mass="39255">MFTTVTVGGTLAKRLVQDPAVGWKLPSWIGWLFLGDVLLFLPIFLIMGYTFQRVYPTLAAVEDPLPAYEAVPMNDDDDTPKDDNDPVRPGHSGKPITSSLRATNRLLRSIGGWLSNFRGFGAAFAISVVTFMIVLPFYALIPIIPVRCAHLLALYILTPWSVTWTHVVITPESSESFFRRLVPFRRAYVATWFPTFLLWAATHLSVILPSLLARAIGLEVRDPFNVGPAGLDVAKTLCVAGVSLALQALLVIPAHTALVRVQASLLPADEDTIVPFDRSFGGRVAPEIVTGKGFASFTAALATVSWASWLRIYLLRIKVFAMWMAMYMVLGAIVVLQVFLFSIKCDTGEGANGYKCY</sequence>
<keyword evidence="2" id="KW-1133">Transmembrane helix</keyword>
<evidence type="ECO:0000313" key="3">
    <source>
        <dbReference type="EMBL" id="KAK4237757.1"/>
    </source>
</evidence>
<feature type="transmembrane region" description="Helical" evidence="2">
    <location>
        <begin position="189"/>
        <end position="213"/>
    </location>
</feature>
<feature type="transmembrane region" description="Helical" evidence="2">
    <location>
        <begin position="28"/>
        <end position="49"/>
    </location>
</feature>
<proteinExistence type="predicted"/>
<protein>
    <submittedName>
        <fullName evidence="3">Uncharacterized protein</fullName>
    </submittedName>
</protein>
<reference evidence="3" key="2">
    <citation type="submission" date="2023-05" db="EMBL/GenBank/DDBJ databases">
        <authorList>
            <consortium name="Lawrence Berkeley National Laboratory"/>
            <person name="Steindorff A."/>
            <person name="Hensen N."/>
            <person name="Bonometti L."/>
            <person name="Westerberg I."/>
            <person name="Brannstrom I.O."/>
            <person name="Guillou S."/>
            <person name="Cros-Aarteil S."/>
            <person name="Calhoun S."/>
            <person name="Haridas S."/>
            <person name="Kuo A."/>
            <person name="Mondo S."/>
            <person name="Pangilinan J."/>
            <person name="Riley R."/>
            <person name="Labutti K."/>
            <person name="Andreopoulos B."/>
            <person name="Lipzen A."/>
            <person name="Chen C."/>
            <person name="Yanf M."/>
            <person name="Daum C."/>
            <person name="Ng V."/>
            <person name="Clum A."/>
            <person name="Ohm R."/>
            <person name="Martin F."/>
            <person name="Silar P."/>
            <person name="Natvig D."/>
            <person name="Lalanne C."/>
            <person name="Gautier V."/>
            <person name="Ament-Velasquez S.L."/>
            <person name="Kruys A."/>
            <person name="Hutchinson M.I."/>
            <person name="Powell A.J."/>
            <person name="Barry K."/>
            <person name="Miller A.N."/>
            <person name="Grigoriev I.V."/>
            <person name="Debuchy R."/>
            <person name="Gladieux P."/>
            <person name="Thoren M.H."/>
            <person name="Johannesson H."/>
        </authorList>
    </citation>
    <scope>NUCLEOTIDE SEQUENCE</scope>
    <source>
        <strain evidence="3">CBS 532.94</strain>
    </source>
</reference>
<dbReference type="AlphaFoldDB" id="A0AAN7CAD5"/>
<feature type="region of interest" description="Disordered" evidence="1">
    <location>
        <begin position="72"/>
        <end position="97"/>
    </location>
</feature>
<dbReference type="EMBL" id="MU860124">
    <property type="protein sequence ID" value="KAK4237757.1"/>
    <property type="molecule type" value="Genomic_DNA"/>
</dbReference>